<organism evidence="1 2">
    <name type="scientific">Actinokineospora fastidiosa</name>
    <dbReference type="NCBI Taxonomy" id="1816"/>
    <lineage>
        <taxon>Bacteria</taxon>
        <taxon>Bacillati</taxon>
        <taxon>Actinomycetota</taxon>
        <taxon>Actinomycetes</taxon>
        <taxon>Pseudonocardiales</taxon>
        <taxon>Pseudonocardiaceae</taxon>
        <taxon>Actinokineospora</taxon>
    </lineage>
</organism>
<dbReference type="NCBIfam" id="NF040564">
    <property type="entry name" value="SCO2523_fam"/>
    <property type="match status" value="1"/>
</dbReference>
<dbReference type="SUPFAM" id="SSF52540">
    <property type="entry name" value="P-loop containing nucleoside triphosphate hydrolases"/>
    <property type="match status" value="1"/>
</dbReference>
<dbReference type="Gene3D" id="3.40.50.300">
    <property type="entry name" value="P-loop containing nucleotide triphosphate hydrolases"/>
    <property type="match status" value="1"/>
</dbReference>
<accession>A0A918GEB3</accession>
<reference evidence="1" key="2">
    <citation type="submission" date="2020-09" db="EMBL/GenBank/DDBJ databases">
        <authorList>
            <person name="Sun Q."/>
            <person name="Ohkuma M."/>
        </authorList>
    </citation>
    <scope>NUCLEOTIDE SEQUENCE</scope>
    <source>
        <strain evidence="1">JCM 3276</strain>
    </source>
</reference>
<comment type="caution">
    <text evidence="1">The sequence shown here is derived from an EMBL/GenBank/DDBJ whole genome shotgun (WGS) entry which is preliminary data.</text>
</comment>
<dbReference type="Proteomes" id="UP000660680">
    <property type="component" value="Unassembled WGS sequence"/>
</dbReference>
<name>A0A918GEB3_9PSEU</name>
<gene>
    <name evidence="1" type="ORF">GCM10010171_25950</name>
</gene>
<dbReference type="GO" id="GO:0003677">
    <property type="term" value="F:DNA binding"/>
    <property type="evidence" value="ECO:0007669"/>
    <property type="project" value="UniProtKB-KW"/>
</dbReference>
<proteinExistence type="predicted"/>
<keyword evidence="1" id="KW-0238">DNA-binding</keyword>
<reference evidence="1" key="1">
    <citation type="journal article" date="2014" name="Int. J. Syst. Evol. Microbiol.">
        <title>Complete genome sequence of Corynebacterium casei LMG S-19264T (=DSM 44701T), isolated from a smear-ripened cheese.</title>
        <authorList>
            <consortium name="US DOE Joint Genome Institute (JGI-PGF)"/>
            <person name="Walter F."/>
            <person name="Albersmeier A."/>
            <person name="Kalinowski J."/>
            <person name="Ruckert C."/>
        </authorList>
    </citation>
    <scope>NUCLEOTIDE SEQUENCE</scope>
    <source>
        <strain evidence="1">JCM 3276</strain>
    </source>
</reference>
<protein>
    <submittedName>
        <fullName evidence="1">DNA-binding protein</fullName>
    </submittedName>
</protein>
<evidence type="ECO:0000313" key="2">
    <source>
        <dbReference type="Proteomes" id="UP000660680"/>
    </source>
</evidence>
<dbReference type="RefSeq" id="WP_189210655.1">
    <property type="nucleotide sequence ID" value="NZ_BMRB01000002.1"/>
</dbReference>
<keyword evidence="2" id="KW-1185">Reference proteome</keyword>
<dbReference type="InterPro" id="IPR027417">
    <property type="entry name" value="P-loop_NTPase"/>
</dbReference>
<dbReference type="EMBL" id="BMRB01000002">
    <property type="protein sequence ID" value="GGS30976.1"/>
    <property type="molecule type" value="Genomic_DNA"/>
</dbReference>
<dbReference type="AlphaFoldDB" id="A0A918GEB3"/>
<evidence type="ECO:0000313" key="1">
    <source>
        <dbReference type="EMBL" id="GGS30976.1"/>
    </source>
</evidence>
<sequence>MLVFASSDKGGTGRSVTSCNIAFHLAQRDDVAYLDFDFGSPTAGAIFDIPRAERGIERDGLHTYFTDGITDPRHLDVWHATDRADLRGANVRAGRLSFYPGEMGGAEFAISDTATTRCAELLTRLDQEYSVCVVDLSAGRSTALEMVLAATAQPMMRAITTRWLVFHRWTRQHIVAAHGLVYGERGIVEIGASAGHDPEALRDAIRFVRIAVPNLKEHNPGQTAAQATWLFTYDEELRKLAVDKRLGKSRVLGMTPVEPVLQYREQLISDSDVSTKIANHATVEAFRELAARLSDDAVWEGM</sequence>